<evidence type="ECO:0000256" key="1">
    <source>
        <dbReference type="SAM" id="Phobius"/>
    </source>
</evidence>
<name>A0A418XRB9_9BURK</name>
<reference evidence="2 3" key="1">
    <citation type="submission" date="2018-09" db="EMBL/GenBank/DDBJ databases">
        <authorList>
            <person name="Zhu H."/>
        </authorList>
    </citation>
    <scope>NUCLEOTIDE SEQUENCE [LARGE SCALE GENOMIC DNA]</scope>
    <source>
        <strain evidence="2 3">K1S02-61</strain>
    </source>
</reference>
<feature type="transmembrane region" description="Helical" evidence="1">
    <location>
        <begin position="111"/>
        <end position="128"/>
    </location>
</feature>
<feature type="transmembrane region" description="Helical" evidence="1">
    <location>
        <begin position="236"/>
        <end position="254"/>
    </location>
</feature>
<keyword evidence="1" id="KW-1133">Transmembrane helix</keyword>
<protein>
    <recommendedName>
        <fullName evidence="4">DMT family transporter</fullName>
    </recommendedName>
</protein>
<dbReference type="OrthoDB" id="8114804at2"/>
<evidence type="ECO:0000313" key="3">
    <source>
        <dbReference type="Proteomes" id="UP000284006"/>
    </source>
</evidence>
<proteinExistence type="predicted"/>
<evidence type="ECO:0000313" key="2">
    <source>
        <dbReference type="EMBL" id="RJG15050.1"/>
    </source>
</evidence>
<comment type="caution">
    <text evidence="2">The sequence shown here is derived from an EMBL/GenBank/DDBJ whole genome shotgun (WGS) entry which is preliminary data.</text>
</comment>
<feature type="transmembrane region" description="Helical" evidence="1">
    <location>
        <begin position="289"/>
        <end position="312"/>
    </location>
</feature>
<dbReference type="RefSeq" id="WP_119811586.1">
    <property type="nucleotide sequence ID" value="NZ_QYUP01000121.1"/>
</dbReference>
<gene>
    <name evidence="2" type="ORF">D3872_15170</name>
</gene>
<feature type="transmembrane region" description="Helical" evidence="1">
    <location>
        <begin position="261"/>
        <end position="283"/>
    </location>
</feature>
<dbReference type="AlphaFoldDB" id="A0A418XRB9"/>
<accession>A0A418XRB9</accession>
<feature type="transmembrane region" description="Helical" evidence="1">
    <location>
        <begin position="140"/>
        <end position="158"/>
    </location>
</feature>
<dbReference type="EMBL" id="QYUP01000121">
    <property type="protein sequence ID" value="RJG15050.1"/>
    <property type="molecule type" value="Genomic_DNA"/>
</dbReference>
<sequence>MKRETTAILPATANYRPVAALCFVAAYAILAAANGVTAAMLLQQIDIAAFTFLSFLCAALMFHGVRRYRERRGPANVLALSLGWRELAALNLSTAASWILMYVAYANMEPAVAATLMCSVGPFVAIAFEKKSEHPAGPRWALAGGFLAGGAVLFYGSLTGQSAVSGFDPGRIALGAAASVGCGYFMTLSTVYLKRLSARGFRTDQVMSHRFYLLLAATGVYALWNGTLLATAMRDSAIIATLCSVGVVIPMVLLQRGITLGSPFLTMVVIAAAPLASIVLQLFDGRLAISTFSVIGVGMSFAVSVAAIRIILAPRRPV</sequence>
<feature type="transmembrane region" description="Helical" evidence="1">
    <location>
        <begin position="87"/>
        <end position="105"/>
    </location>
</feature>
<dbReference type="Proteomes" id="UP000284006">
    <property type="component" value="Unassembled WGS sequence"/>
</dbReference>
<evidence type="ECO:0008006" key="4">
    <source>
        <dbReference type="Google" id="ProtNLM"/>
    </source>
</evidence>
<keyword evidence="1" id="KW-0812">Transmembrane</keyword>
<feature type="transmembrane region" description="Helical" evidence="1">
    <location>
        <begin position="20"/>
        <end position="41"/>
    </location>
</feature>
<feature type="transmembrane region" description="Helical" evidence="1">
    <location>
        <begin position="47"/>
        <end position="66"/>
    </location>
</feature>
<feature type="transmembrane region" description="Helical" evidence="1">
    <location>
        <begin position="170"/>
        <end position="191"/>
    </location>
</feature>
<organism evidence="2 3">
    <name type="scientific">Massilia cavernae</name>
    <dbReference type="NCBI Taxonomy" id="2320864"/>
    <lineage>
        <taxon>Bacteria</taxon>
        <taxon>Pseudomonadati</taxon>
        <taxon>Pseudomonadota</taxon>
        <taxon>Betaproteobacteria</taxon>
        <taxon>Burkholderiales</taxon>
        <taxon>Oxalobacteraceae</taxon>
        <taxon>Telluria group</taxon>
        <taxon>Massilia</taxon>
    </lineage>
</organism>
<feature type="transmembrane region" description="Helical" evidence="1">
    <location>
        <begin position="211"/>
        <end position="230"/>
    </location>
</feature>
<keyword evidence="1" id="KW-0472">Membrane</keyword>
<keyword evidence="3" id="KW-1185">Reference proteome</keyword>